<dbReference type="Proteomes" id="UP000297454">
    <property type="component" value="Unassembled WGS sequence"/>
</dbReference>
<keyword evidence="2 3" id="KW-0378">Hydrolase</keyword>
<keyword evidence="2" id="KW-0479">Metal-binding</keyword>
<dbReference type="AlphaFoldDB" id="A0A4R9C3T2"/>
<dbReference type="GO" id="GO:0042586">
    <property type="term" value="F:peptide deformylase activity"/>
    <property type="evidence" value="ECO:0007669"/>
    <property type="project" value="UniProtKB-UniRule"/>
</dbReference>
<comment type="similarity">
    <text evidence="1 2">Belongs to the polypeptide deformylase family.</text>
</comment>
<keyword evidence="4" id="KW-1185">Reference proteome</keyword>
<dbReference type="PRINTS" id="PR01576">
    <property type="entry name" value="PDEFORMYLASE"/>
</dbReference>
<evidence type="ECO:0000313" key="4">
    <source>
        <dbReference type="Proteomes" id="UP000297454"/>
    </source>
</evidence>
<dbReference type="PANTHER" id="PTHR10458:SF22">
    <property type="entry name" value="PEPTIDE DEFORMYLASE"/>
    <property type="match status" value="1"/>
</dbReference>
<dbReference type="InterPro" id="IPR036821">
    <property type="entry name" value="Peptide_deformylase_sf"/>
</dbReference>
<dbReference type="SUPFAM" id="SSF56420">
    <property type="entry name" value="Peptide deformylase"/>
    <property type="match status" value="1"/>
</dbReference>
<dbReference type="Gene3D" id="3.90.45.10">
    <property type="entry name" value="Peptide deformylase"/>
    <property type="match status" value="1"/>
</dbReference>
<accession>A0A4R9C3T2</accession>
<comment type="cofactor">
    <cofactor evidence="2">
        <name>Fe(2+)</name>
        <dbReference type="ChEBI" id="CHEBI:29033"/>
    </cofactor>
    <text evidence="2">Binds 1 Fe(2+) ion.</text>
</comment>
<dbReference type="PANTHER" id="PTHR10458">
    <property type="entry name" value="PEPTIDE DEFORMYLASE"/>
    <property type="match status" value="1"/>
</dbReference>
<dbReference type="CDD" id="cd00487">
    <property type="entry name" value="Pep_deformylase"/>
    <property type="match status" value="1"/>
</dbReference>
<dbReference type="NCBIfam" id="NF001159">
    <property type="entry name" value="PRK00150.1-3"/>
    <property type="match status" value="1"/>
</dbReference>
<gene>
    <name evidence="2 3" type="primary">def</name>
    <name evidence="3" type="ORF">EQF91_01905</name>
</gene>
<dbReference type="EC" id="3.5.1.88" evidence="2"/>
<dbReference type="GeneID" id="97030822"/>
<dbReference type="PIRSF" id="PIRSF004749">
    <property type="entry name" value="Pep_def"/>
    <property type="match status" value="1"/>
</dbReference>
<keyword evidence="2" id="KW-0648">Protein biosynthesis</keyword>
<dbReference type="EMBL" id="SCFR01000004">
    <property type="protein sequence ID" value="TFF67132.1"/>
    <property type="molecule type" value="Genomic_DNA"/>
</dbReference>
<name>A0A4R9C3T2_9FIRM</name>
<evidence type="ECO:0000313" key="3">
    <source>
        <dbReference type="EMBL" id="TFF67132.1"/>
    </source>
</evidence>
<feature type="active site" evidence="2">
    <location>
        <position position="132"/>
    </location>
</feature>
<sequence>MGIRTVRVVDDPILEKKAREIKVIDDKILNLLDDMVETMHQEDGIGLAAPQVGMLRRCFVMDIGDGNIYKVINPEILEAHGSSIDIEGCLSIPNFRGTIERPEKIKAKYLNEKGEEVILEADGLLARCFQHERDHLDGIIISKHFIDRVTDDNFEEIREKIDSKRYKK</sequence>
<feature type="binding site" evidence="2">
    <location>
        <position position="131"/>
    </location>
    <ligand>
        <name>Fe cation</name>
        <dbReference type="ChEBI" id="CHEBI:24875"/>
    </ligand>
</feature>
<protein>
    <recommendedName>
        <fullName evidence="2">Peptide deformylase</fullName>
        <shortName evidence="2">PDF</shortName>
        <ecNumber evidence="2">3.5.1.88</ecNumber>
    </recommendedName>
    <alternativeName>
        <fullName evidence="2">Polypeptide deformylase</fullName>
    </alternativeName>
</protein>
<dbReference type="GO" id="GO:0006412">
    <property type="term" value="P:translation"/>
    <property type="evidence" value="ECO:0007669"/>
    <property type="project" value="UniProtKB-UniRule"/>
</dbReference>
<feature type="binding site" evidence="2">
    <location>
        <position position="89"/>
    </location>
    <ligand>
        <name>Fe cation</name>
        <dbReference type="ChEBI" id="CHEBI:24875"/>
    </ligand>
</feature>
<dbReference type="OrthoDB" id="9784988at2"/>
<feature type="binding site" evidence="2">
    <location>
        <position position="135"/>
    </location>
    <ligand>
        <name>Fe cation</name>
        <dbReference type="ChEBI" id="CHEBI:24875"/>
    </ligand>
</feature>
<comment type="catalytic activity">
    <reaction evidence="2">
        <text>N-terminal N-formyl-L-methionyl-[peptide] + H2O = N-terminal L-methionyl-[peptide] + formate</text>
        <dbReference type="Rhea" id="RHEA:24420"/>
        <dbReference type="Rhea" id="RHEA-COMP:10639"/>
        <dbReference type="Rhea" id="RHEA-COMP:10640"/>
        <dbReference type="ChEBI" id="CHEBI:15377"/>
        <dbReference type="ChEBI" id="CHEBI:15740"/>
        <dbReference type="ChEBI" id="CHEBI:49298"/>
        <dbReference type="ChEBI" id="CHEBI:64731"/>
        <dbReference type="EC" id="3.5.1.88"/>
    </reaction>
</comment>
<organism evidence="3 4">
    <name type="scientific">Helcococcus ovis</name>
    <dbReference type="NCBI Taxonomy" id="72026"/>
    <lineage>
        <taxon>Bacteria</taxon>
        <taxon>Bacillati</taxon>
        <taxon>Bacillota</taxon>
        <taxon>Tissierellia</taxon>
        <taxon>Tissierellales</taxon>
        <taxon>Peptoniphilaceae</taxon>
        <taxon>Helcococcus</taxon>
    </lineage>
</organism>
<proteinExistence type="inferred from homology"/>
<dbReference type="RefSeq" id="WP_134711641.1">
    <property type="nucleotide sequence ID" value="NZ_CP119081.1"/>
</dbReference>
<keyword evidence="2" id="KW-0408">Iron</keyword>
<dbReference type="InterPro" id="IPR023635">
    <property type="entry name" value="Peptide_deformylase"/>
</dbReference>
<comment type="function">
    <text evidence="2">Removes the formyl group from the N-terminal Met of newly synthesized proteins. Requires at least a dipeptide for an efficient rate of reaction. N-terminal L-methionine is a prerequisite for activity but the enzyme has broad specificity at other positions.</text>
</comment>
<dbReference type="NCBIfam" id="TIGR00079">
    <property type="entry name" value="pept_deformyl"/>
    <property type="match status" value="1"/>
</dbReference>
<dbReference type="HAMAP" id="MF_00163">
    <property type="entry name" value="Pep_deformylase"/>
    <property type="match status" value="1"/>
</dbReference>
<evidence type="ECO:0000256" key="2">
    <source>
        <dbReference type="HAMAP-Rule" id="MF_00163"/>
    </source>
</evidence>
<dbReference type="GO" id="GO:0046872">
    <property type="term" value="F:metal ion binding"/>
    <property type="evidence" value="ECO:0007669"/>
    <property type="project" value="UniProtKB-KW"/>
</dbReference>
<evidence type="ECO:0000256" key="1">
    <source>
        <dbReference type="ARBA" id="ARBA00010759"/>
    </source>
</evidence>
<reference evidence="3 4" key="1">
    <citation type="submission" date="2019-01" db="EMBL/GenBank/DDBJ databases">
        <title>Draft Genome Sequences of Helcococcus ovis Strains Isolated from the Uterus and Vagina of Dairy Cows with Metritis.</title>
        <authorList>
            <person name="Cunha F."/>
            <person name="Jeon S.J."/>
            <person name="Kutzer P."/>
            <person name="Galvao K.N."/>
        </authorList>
    </citation>
    <scope>NUCLEOTIDE SEQUENCE [LARGE SCALE GENOMIC DNA]</scope>
    <source>
        <strain evidence="3 4">KG-37</strain>
    </source>
</reference>
<comment type="caution">
    <text evidence="3">The sequence shown here is derived from an EMBL/GenBank/DDBJ whole genome shotgun (WGS) entry which is preliminary data.</text>
</comment>
<dbReference type="Pfam" id="PF01327">
    <property type="entry name" value="Pep_deformylase"/>
    <property type="match status" value="1"/>
</dbReference>